<protein>
    <submittedName>
        <fullName evidence="6">Succinylglutamate desuccinylase</fullName>
    </submittedName>
</protein>
<evidence type="ECO:0000256" key="4">
    <source>
        <dbReference type="ARBA" id="ARBA00022833"/>
    </source>
</evidence>
<evidence type="ECO:0000256" key="1">
    <source>
        <dbReference type="ARBA" id="ARBA00001947"/>
    </source>
</evidence>
<keyword evidence="4" id="KW-0862">Zinc</keyword>
<proteinExistence type="predicted"/>
<evidence type="ECO:0000313" key="7">
    <source>
        <dbReference type="Proteomes" id="UP000234211"/>
    </source>
</evidence>
<dbReference type="Pfam" id="PF24827">
    <property type="entry name" value="AstE_AspA_cat"/>
    <property type="match status" value="1"/>
</dbReference>
<name>A0A2H1YKB4_9FLAO</name>
<sequence>MMFTENFKNDVVEIRGHKIGLGKSELIKIPIDRLPTGTLIEIPVYVFNGSQAGPTILLQGGLHGDEVNSVELVRRMLIDKNYKIQRGCVIVVPLLNVFGFLSLSRNMHGKDVNRSFPGSKKGSLASRMAYYLMQEITKNVDFAIDFHTGGAQRSNFPQIRYTPDDEDAFQLAKLFNAPLLFGSKLIPKSFRNQCYKNDIPVIVYEGGEALRLDEHAIQEGINGTLRVLKHFNMISQTIEIPENTSILISKKRKWIRAKVAGLFNPTVKNGAFVLKGQVLGHIMDTYGKTNFPVKAPDNGYIIAKNNFPIVNMGDALFHFGNA</sequence>
<keyword evidence="3" id="KW-0378">Hydrolase</keyword>
<feature type="domain" description="Succinylglutamate desuccinylase/Aspartoacylase catalytic" evidence="5">
    <location>
        <begin position="52"/>
        <end position="230"/>
    </location>
</feature>
<dbReference type="GO" id="GO:0016811">
    <property type="term" value="F:hydrolase activity, acting on carbon-nitrogen (but not peptide) bonds, in linear amides"/>
    <property type="evidence" value="ECO:0007669"/>
    <property type="project" value="InterPro"/>
</dbReference>
<organism evidence="6 7">
    <name type="scientific">Tenacibaculum piscium</name>
    <dbReference type="NCBI Taxonomy" id="1458515"/>
    <lineage>
        <taxon>Bacteria</taxon>
        <taxon>Pseudomonadati</taxon>
        <taxon>Bacteroidota</taxon>
        <taxon>Flavobacteriia</taxon>
        <taxon>Flavobacteriales</taxon>
        <taxon>Flavobacteriaceae</taxon>
        <taxon>Tenacibaculum</taxon>
    </lineage>
</organism>
<keyword evidence="7" id="KW-1185">Reference proteome</keyword>
<dbReference type="InterPro" id="IPR053138">
    <property type="entry name" value="N-alpha-Ac-DABA_deacetylase"/>
</dbReference>
<accession>A0A2H1YKB4</accession>
<evidence type="ECO:0000256" key="3">
    <source>
        <dbReference type="ARBA" id="ARBA00022801"/>
    </source>
</evidence>
<dbReference type="RefSeq" id="WP_234987998.1">
    <property type="nucleotide sequence ID" value="NZ_OENF01000042.1"/>
</dbReference>
<dbReference type="SUPFAM" id="SSF53187">
    <property type="entry name" value="Zn-dependent exopeptidases"/>
    <property type="match status" value="1"/>
</dbReference>
<dbReference type="GO" id="GO:0046872">
    <property type="term" value="F:metal ion binding"/>
    <property type="evidence" value="ECO:0007669"/>
    <property type="project" value="UniProtKB-KW"/>
</dbReference>
<keyword evidence="2" id="KW-0479">Metal-binding</keyword>
<dbReference type="InterPro" id="IPR043795">
    <property type="entry name" value="N-alpha-Ac-DABA-like"/>
</dbReference>
<dbReference type="InterPro" id="IPR055438">
    <property type="entry name" value="AstE_AspA_cat"/>
</dbReference>
<evidence type="ECO:0000259" key="5">
    <source>
        <dbReference type="Pfam" id="PF24827"/>
    </source>
</evidence>
<evidence type="ECO:0000256" key="2">
    <source>
        <dbReference type="ARBA" id="ARBA00022723"/>
    </source>
</evidence>
<dbReference type="AlphaFoldDB" id="A0A2H1YKB4"/>
<dbReference type="CDD" id="cd06251">
    <property type="entry name" value="M14_ASTE_ASPA-like"/>
    <property type="match status" value="1"/>
</dbReference>
<dbReference type="PIRSF" id="PIRSF039012">
    <property type="entry name" value="ASP"/>
    <property type="match status" value="1"/>
</dbReference>
<evidence type="ECO:0000313" key="6">
    <source>
        <dbReference type="EMBL" id="SOS75949.1"/>
    </source>
</evidence>
<dbReference type="PANTHER" id="PTHR37326">
    <property type="entry name" value="BLL3975 PROTEIN"/>
    <property type="match status" value="1"/>
</dbReference>
<dbReference type="PANTHER" id="PTHR37326:SF2">
    <property type="entry name" value="SUCCINYLGLUTAMATE DESUCCINYLASE_ASPARTOACYLASE FAMILY PROTEIN"/>
    <property type="match status" value="1"/>
</dbReference>
<dbReference type="EMBL" id="OENF01000042">
    <property type="protein sequence ID" value="SOS75949.1"/>
    <property type="molecule type" value="Genomic_DNA"/>
</dbReference>
<gene>
    <name evidence="6" type="ORF">TNO020_70258</name>
</gene>
<dbReference type="Proteomes" id="UP000234211">
    <property type="component" value="Unassembled WGS sequence"/>
</dbReference>
<dbReference type="Gene3D" id="3.40.630.10">
    <property type="entry name" value="Zn peptidases"/>
    <property type="match status" value="1"/>
</dbReference>
<comment type="cofactor">
    <cofactor evidence="1">
        <name>Zn(2+)</name>
        <dbReference type="ChEBI" id="CHEBI:29105"/>
    </cofactor>
</comment>
<dbReference type="GO" id="GO:0016788">
    <property type="term" value="F:hydrolase activity, acting on ester bonds"/>
    <property type="evidence" value="ECO:0007669"/>
    <property type="project" value="InterPro"/>
</dbReference>
<reference evidence="7" key="1">
    <citation type="submission" date="2017-11" db="EMBL/GenBank/DDBJ databases">
        <authorList>
            <person name="Duchaud E."/>
        </authorList>
    </citation>
    <scope>NUCLEOTIDE SEQUENCE [LARGE SCALE GENOMIC DNA]</scope>
    <source>
        <strain evidence="7">Tenacibaculum sp. TNO020</strain>
    </source>
</reference>